<dbReference type="PATRIC" id="fig|480418.6.peg.4781"/>
<feature type="compositionally biased region" description="Basic residues" evidence="1">
    <location>
        <begin position="62"/>
        <end position="71"/>
    </location>
</feature>
<organism evidence="2 3">
    <name type="scientific">Mycobacterium lepromatosis</name>
    <dbReference type="NCBI Taxonomy" id="480418"/>
    <lineage>
        <taxon>Bacteria</taxon>
        <taxon>Bacillati</taxon>
        <taxon>Actinomycetota</taxon>
        <taxon>Actinomycetes</taxon>
        <taxon>Mycobacteriales</taxon>
        <taxon>Mycobacteriaceae</taxon>
        <taxon>Mycobacterium</taxon>
    </lineage>
</organism>
<sequence>MPTTSPSQGRVLAGAVTASKKSMSSSTWLSRSGLDISRKTWSPAIGTLSCATGTGAPQARSRAARGRNRRV</sequence>
<dbReference type="EMBL" id="JRPY01000096">
    <property type="protein sequence ID" value="KJX74711.1"/>
    <property type="molecule type" value="Genomic_DNA"/>
</dbReference>
<keyword evidence="3" id="KW-1185">Reference proteome</keyword>
<dbReference type="AlphaFoldDB" id="A0A0F4EP11"/>
<proteinExistence type="predicted"/>
<protein>
    <submittedName>
        <fullName evidence="2">Uncharacterized protein</fullName>
    </submittedName>
</protein>
<evidence type="ECO:0000256" key="1">
    <source>
        <dbReference type="SAM" id="MobiDB-lite"/>
    </source>
</evidence>
<dbReference type="Proteomes" id="UP000053699">
    <property type="component" value="Unassembled WGS sequence"/>
</dbReference>
<comment type="caution">
    <text evidence="2">The sequence shown here is derived from an EMBL/GenBank/DDBJ whole genome shotgun (WGS) entry which is preliminary data.</text>
</comment>
<feature type="region of interest" description="Disordered" evidence="1">
    <location>
        <begin position="49"/>
        <end position="71"/>
    </location>
</feature>
<reference evidence="2 3" key="1">
    <citation type="journal article" date="2015" name="Proc. Natl. Acad. Sci. U.S.A.">
        <title>Insight into the evolution and origin of leprosy bacilli from the genome sequence of Mycobacterium lepromatosis.</title>
        <authorList>
            <person name="Singh P."/>
            <person name="Benjak A."/>
            <person name="Schuenemann V.J."/>
            <person name="Herbig A."/>
            <person name="Avanzi C."/>
            <person name="Busso P."/>
            <person name="Nieselt K."/>
            <person name="Krause J."/>
            <person name="Vera-Cabrera L."/>
            <person name="Cole S.T."/>
        </authorList>
    </citation>
    <scope>NUCLEOTIDE SEQUENCE [LARGE SCALE GENOMIC DNA]</scope>
    <source>
        <strain evidence="2 3">Mx1-22A</strain>
    </source>
</reference>
<evidence type="ECO:0000313" key="2">
    <source>
        <dbReference type="EMBL" id="KJX74711.1"/>
    </source>
</evidence>
<name>A0A0F4EP11_9MYCO</name>
<accession>A0A0F4EP11</accession>
<gene>
    <name evidence="2" type="ORF">MLPM_2253</name>
</gene>
<evidence type="ECO:0000313" key="3">
    <source>
        <dbReference type="Proteomes" id="UP000053699"/>
    </source>
</evidence>